<accession>A0ABV0N705</accession>
<name>A0ABV0N705_9TELE</name>
<evidence type="ECO:0000313" key="2">
    <source>
        <dbReference type="Proteomes" id="UP001476798"/>
    </source>
</evidence>
<sequence length="101" mass="10643">MAAPAALGRAVRLAPRVSSFNLPAMRYYTGVGGAKPIGARPSGVNLHHTHQSTSPQTVCPPGLLYSARPVCRLSLPASLLPPAPPGVSQLYLFTHAHTRTH</sequence>
<proteinExistence type="predicted"/>
<comment type="caution">
    <text evidence="1">The sequence shown here is derived from an EMBL/GenBank/DDBJ whole genome shotgun (WGS) entry which is preliminary data.</text>
</comment>
<protein>
    <submittedName>
        <fullName evidence="1">Uncharacterized protein</fullName>
    </submittedName>
</protein>
<gene>
    <name evidence="1" type="ORF">GOODEAATRI_001482</name>
</gene>
<evidence type="ECO:0000313" key="1">
    <source>
        <dbReference type="EMBL" id="MEQ2167183.1"/>
    </source>
</evidence>
<dbReference type="Proteomes" id="UP001476798">
    <property type="component" value="Unassembled WGS sequence"/>
</dbReference>
<keyword evidence="2" id="KW-1185">Reference proteome</keyword>
<reference evidence="1 2" key="1">
    <citation type="submission" date="2021-06" db="EMBL/GenBank/DDBJ databases">
        <authorList>
            <person name="Palmer J.M."/>
        </authorList>
    </citation>
    <scope>NUCLEOTIDE SEQUENCE [LARGE SCALE GENOMIC DNA]</scope>
    <source>
        <strain evidence="1 2">GA_2019</strain>
        <tissue evidence="1">Muscle</tissue>
    </source>
</reference>
<dbReference type="EMBL" id="JAHRIO010030031">
    <property type="protein sequence ID" value="MEQ2167183.1"/>
    <property type="molecule type" value="Genomic_DNA"/>
</dbReference>
<organism evidence="1 2">
    <name type="scientific">Goodea atripinnis</name>
    <dbReference type="NCBI Taxonomy" id="208336"/>
    <lineage>
        <taxon>Eukaryota</taxon>
        <taxon>Metazoa</taxon>
        <taxon>Chordata</taxon>
        <taxon>Craniata</taxon>
        <taxon>Vertebrata</taxon>
        <taxon>Euteleostomi</taxon>
        <taxon>Actinopterygii</taxon>
        <taxon>Neopterygii</taxon>
        <taxon>Teleostei</taxon>
        <taxon>Neoteleostei</taxon>
        <taxon>Acanthomorphata</taxon>
        <taxon>Ovalentaria</taxon>
        <taxon>Atherinomorphae</taxon>
        <taxon>Cyprinodontiformes</taxon>
        <taxon>Goodeidae</taxon>
        <taxon>Goodea</taxon>
    </lineage>
</organism>